<sequence>MASLEEKTFPRSLRTFPIELRHMIYRLLLQGIWGELGHRRTARKFLAALRADVGLYKEALTIFYKTNTFSLSYKNYWLGRCFVQSDGVRFMDTRIVSLALTFQKVHVEVPLSTWTSGPVDGGCRTQWLALICDLIGPADSCPALLTLKFTWAAYMMEKYSHTVEWTIHQFDSVFGTPGYLESPSTGHKVSWIWQHRGQDTGRVLKWGNHGKSLARIEISLGEVAAMR</sequence>
<accession>A0A4Z1E871</accession>
<dbReference type="EMBL" id="PQXH01000277">
    <property type="protein sequence ID" value="TGO07419.1"/>
    <property type="molecule type" value="Genomic_DNA"/>
</dbReference>
<dbReference type="Proteomes" id="UP000297777">
    <property type="component" value="Unassembled WGS sequence"/>
</dbReference>
<protein>
    <submittedName>
        <fullName evidence="1">Uncharacterized protein</fullName>
    </submittedName>
</protein>
<dbReference type="AlphaFoldDB" id="A0A4Z1E871"/>
<comment type="caution">
    <text evidence="1">The sequence shown here is derived from an EMBL/GenBank/DDBJ whole genome shotgun (WGS) entry which is preliminary data.</text>
</comment>
<evidence type="ECO:0000313" key="2">
    <source>
        <dbReference type="Proteomes" id="UP000297777"/>
    </source>
</evidence>
<name>A0A4Z1E871_9HELO</name>
<evidence type="ECO:0000313" key="1">
    <source>
        <dbReference type="EMBL" id="TGO07419.1"/>
    </source>
</evidence>
<keyword evidence="2" id="KW-1185">Reference proteome</keyword>
<organism evidence="1 2">
    <name type="scientific">Botrytis tulipae</name>
    <dbReference type="NCBI Taxonomy" id="87230"/>
    <lineage>
        <taxon>Eukaryota</taxon>
        <taxon>Fungi</taxon>
        <taxon>Dikarya</taxon>
        <taxon>Ascomycota</taxon>
        <taxon>Pezizomycotina</taxon>
        <taxon>Leotiomycetes</taxon>
        <taxon>Helotiales</taxon>
        <taxon>Sclerotiniaceae</taxon>
        <taxon>Botrytis</taxon>
    </lineage>
</organism>
<proteinExistence type="predicted"/>
<dbReference type="OrthoDB" id="3502969at2759"/>
<gene>
    <name evidence="1" type="ORF">BTUL_0278g00020</name>
</gene>
<reference evidence="1 2" key="1">
    <citation type="submission" date="2017-12" db="EMBL/GenBank/DDBJ databases">
        <title>Comparative genomics of Botrytis spp.</title>
        <authorList>
            <person name="Valero-Jimenez C.A."/>
            <person name="Tapia P."/>
            <person name="Veloso J."/>
            <person name="Silva-Moreno E."/>
            <person name="Staats M."/>
            <person name="Valdes J.H."/>
            <person name="Van Kan J.A.L."/>
        </authorList>
    </citation>
    <scope>NUCLEOTIDE SEQUENCE [LARGE SCALE GENOMIC DNA]</scope>
    <source>
        <strain evidence="1 2">Bt9001</strain>
    </source>
</reference>